<dbReference type="EMBL" id="AVPF01000013">
    <property type="protein sequence ID" value="KGX89685.1"/>
    <property type="molecule type" value="Genomic_DNA"/>
</dbReference>
<reference evidence="1 2" key="1">
    <citation type="submission" date="2013-08" db="EMBL/GenBank/DDBJ databases">
        <authorList>
            <person name="Huang J."/>
            <person name="Wang G."/>
        </authorList>
    </citation>
    <scope>NUCLEOTIDE SEQUENCE [LARGE SCALE GENOMIC DNA]</scope>
    <source>
        <strain evidence="1 2">BH030004</strain>
    </source>
</reference>
<comment type="caution">
    <text evidence="1">The sequence shown here is derived from an EMBL/GenBank/DDBJ whole genome shotgun (WGS) entry which is preliminary data.</text>
</comment>
<protein>
    <submittedName>
        <fullName evidence="1">Uncharacterized protein</fullName>
    </submittedName>
</protein>
<sequence>MKELPKDIVESLEDLQIEVSKSEATEEDVETALMIKAW</sequence>
<name>A0A0A5GEY4_9BACI</name>
<proteinExistence type="predicted"/>
<evidence type="ECO:0000313" key="1">
    <source>
        <dbReference type="EMBL" id="KGX89685.1"/>
    </source>
</evidence>
<evidence type="ECO:0000313" key="2">
    <source>
        <dbReference type="Proteomes" id="UP000030403"/>
    </source>
</evidence>
<gene>
    <name evidence="1" type="ORF">N783_04700</name>
</gene>
<organism evidence="1 2">
    <name type="scientific">Pontibacillus marinus BH030004 = DSM 16465</name>
    <dbReference type="NCBI Taxonomy" id="1385511"/>
    <lineage>
        <taxon>Bacteria</taxon>
        <taxon>Bacillati</taxon>
        <taxon>Bacillota</taxon>
        <taxon>Bacilli</taxon>
        <taxon>Bacillales</taxon>
        <taxon>Bacillaceae</taxon>
        <taxon>Pontibacillus</taxon>
    </lineage>
</organism>
<dbReference type="AlphaFoldDB" id="A0A0A5GEY4"/>
<accession>A0A0A5GEY4</accession>
<dbReference type="Proteomes" id="UP000030403">
    <property type="component" value="Unassembled WGS sequence"/>
</dbReference>
<dbReference type="STRING" id="1385511.GCA_000425225_02431"/>
<keyword evidence="2" id="KW-1185">Reference proteome</keyword>